<dbReference type="EMBL" id="PGOL01004120">
    <property type="protein sequence ID" value="PKI38382.1"/>
    <property type="molecule type" value="Genomic_DNA"/>
</dbReference>
<proteinExistence type="predicted"/>
<sequence>MEKEANLDSGESHGTLDHIPKEVTERSLGSSPDLRRSLAPTSIVSYMPHVPWKLTIRIFNKTMPSRLRACEQTHETNMNIIFSEICNVTLVYSTPNLETYPEKPSASRKEKSVASEGPRDLSASCKERGRELPSAPPSREDLSSLDPEYFSSYYHILVVVRGITAIKTA</sequence>
<keyword evidence="3" id="KW-1185">Reference proteome</keyword>
<gene>
    <name evidence="2" type="ORF">CRG98_041227</name>
</gene>
<comment type="caution">
    <text evidence="2">The sequence shown here is derived from an EMBL/GenBank/DDBJ whole genome shotgun (WGS) entry which is preliminary data.</text>
</comment>
<dbReference type="AlphaFoldDB" id="A0A2I0I350"/>
<accession>A0A2I0I350</accession>
<name>A0A2I0I350_PUNGR</name>
<evidence type="ECO:0000256" key="1">
    <source>
        <dbReference type="SAM" id="MobiDB-lite"/>
    </source>
</evidence>
<evidence type="ECO:0000313" key="2">
    <source>
        <dbReference type="EMBL" id="PKI38382.1"/>
    </source>
</evidence>
<organism evidence="2 3">
    <name type="scientific">Punica granatum</name>
    <name type="common">Pomegranate</name>
    <dbReference type="NCBI Taxonomy" id="22663"/>
    <lineage>
        <taxon>Eukaryota</taxon>
        <taxon>Viridiplantae</taxon>
        <taxon>Streptophyta</taxon>
        <taxon>Embryophyta</taxon>
        <taxon>Tracheophyta</taxon>
        <taxon>Spermatophyta</taxon>
        <taxon>Magnoliopsida</taxon>
        <taxon>eudicotyledons</taxon>
        <taxon>Gunneridae</taxon>
        <taxon>Pentapetalae</taxon>
        <taxon>rosids</taxon>
        <taxon>malvids</taxon>
        <taxon>Myrtales</taxon>
        <taxon>Lythraceae</taxon>
        <taxon>Punica</taxon>
    </lineage>
</organism>
<reference evidence="2 3" key="1">
    <citation type="submission" date="2017-11" db="EMBL/GenBank/DDBJ databases">
        <title>De-novo sequencing of pomegranate (Punica granatum L.) genome.</title>
        <authorList>
            <person name="Akparov Z."/>
            <person name="Amiraslanov A."/>
            <person name="Hajiyeva S."/>
            <person name="Abbasov M."/>
            <person name="Kaur K."/>
            <person name="Hamwieh A."/>
            <person name="Solovyev V."/>
            <person name="Salamov A."/>
            <person name="Braich B."/>
            <person name="Kosarev P."/>
            <person name="Mahmoud A."/>
            <person name="Hajiyev E."/>
            <person name="Babayeva S."/>
            <person name="Izzatullayeva V."/>
            <person name="Mammadov A."/>
            <person name="Mammadov A."/>
            <person name="Sharifova S."/>
            <person name="Ojaghi J."/>
            <person name="Eynullazada K."/>
            <person name="Bayramov B."/>
            <person name="Abdulazimova A."/>
            <person name="Shahmuradov I."/>
        </authorList>
    </citation>
    <scope>NUCLEOTIDE SEQUENCE [LARGE SCALE GENOMIC DNA]</scope>
    <source>
        <strain evidence="3">cv. AG2017</strain>
        <tissue evidence="2">Leaf</tissue>
    </source>
</reference>
<feature type="compositionally biased region" description="Basic and acidic residues" evidence="1">
    <location>
        <begin position="1"/>
        <end position="25"/>
    </location>
</feature>
<feature type="region of interest" description="Disordered" evidence="1">
    <location>
        <begin position="98"/>
        <end position="143"/>
    </location>
</feature>
<evidence type="ECO:0000313" key="3">
    <source>
        <dbReference type="Proteomes" id="UP000233551"/>
    </source>
</evidence>
<feature type="compositionally biased region" description="Basic and acidic residues" evidence="1">
    <location>
        <begin position="105"/>
        <end position="131"/>
    </location>
</feature>
<dbReference type="Proteomes" id="UP000233551">
    <property type="component" value="Unassembled WGS sequence"/>
</dbReference>
<feature type="region of interest" description="Disordered" evidence="1">
    <location>
        <begin position="1"/>
        <end position="34"/>
    </location>
</feature>
<protein>
    <submittedName>
        <fullName evidence="2">Uncharacterized protein</fullName>
    </submittedName>
</protein>